<name>A0ABT1BQQ5_9BURK</name>
<keyword evidence="2" id="KW-1133">Transmembrane helix</keyword>
<accession>A0ABT1BQQ5</accession>
<feature type="region of interest" description="Disordered" evidence="1">
    <location>
        <begin position="59"/>
        <end position="80"/>
    </location>
</feature>
<evidence type="ECO:0000313" key="4">
    <source>
        <dbReference type="Proteomes" id="UP001204851"/>
    </source>
</evidence>
<reference evidence="3 4" key="1">
    <citation type="submission" date="2022-06" db="EMBL/GenBank/DDBJ databases">
        <title>Ideonella sp. NS12-5 Genome sequencing and assembly.</title>
        <authorList>
            <person name="Jung Y."/>
        </authorList>
    </citation>
    <scope>NUCLEOTIDE SEQUENCE [LARGE SCALE GENOMIC DNA]</scope>
    <source>
        <strain evidence="3 4">NS12-5</strain>
    </source>
</reference>
<keyword evidence="4" id="KW-1185">Reference proteome</keyword>
<dbReference type="RefSeq" id="WP_252771244.1">
    <property type="nucleotide sequence ID" value="NZ_JAMXMC010000011.1"/>
</dbReference>
<evidence type="ECO:0000313" key="3">
    <source>
        <dbReference type="EMBL" id="MCO5978575.1"/>
    </source>
</evidence>
<dbReference type="EMBL" id="JAMXMC010000011">
    <property type="protein sequence ID" value="MCO5978575.1"/>
    <property type="molecule type" value="Genomic_DNA"/>
</dbReference>
<feature type="transmembrane region" description="Helical" evidence="2">
    <location>
        <begin position="28"/>
        <end position="46"/>
    </location>
</feature>
<dbReference type="Proteomes" id="UP001204851">
    <property type="component" value="Unassembled WGS sequence"/>
</dbReference>
<sequence length="102" mass="10715">MVRLEMGEGDVMQIESRQKQAGQGMTEYIIIVALIGIAAIGVYNLFGKTVRHQQAAVSAAVGGDDVDAKDANKSATADGKATKLEADATISLENFTEPSSTK</sequence>
<keyword evidence="2" id="KW-0472">Membrane</keyword>
<organism evidence="3 4">
    <name type="scientific">Ideonella oryzae</name>
    <dbReference type="NCBI Taxonomy" id="2937441"/>
    <lineage>
        <taxon>Bacteria</taxon>
        <taxon>Pseudomonadati</taxon>
        <taxon>Pseudomonadota</taxon>
        <taxon>Betaproteobacteria</taxon>
        <taxon>Burkholderiales</taxon>
        <taxon>Sphaerotilaceae</taxon>
        <taxon>Ideonella</taxon>
    </lineage>
</organism>
<evidence type="ECO:0000256" key="1">
    <source>
        <dbReference type="SAM" id="MobiDB-lite"/>
    </source>
</evidence>
<gene>
    <name evidence="3" type="ORF">M0L44_17910</name>
</gene>
<proteinExistence type="predicted"/>
<evidence type="ECO:0000256" key="2">
    <source>
        <dbReference type="SAM" id="Phobius"/>
    </source>
</evidence>
<comment type="caution">
    <text evidence="3">The sequence shown here is derived from an EMBL/GenBank/DDBJ whole genome shotgun (WGS) entry which is preliminary data.</text>
</comment>
<keyword evidence="2" id="KW-0812">Transmembrane</keyword>
<protein>
    <submittedName>
        <fullName evidence="3">Pilus assembly protein</fullName>
    </submittedName>
</protein>